<dbReference type="GO" id="GO:0020037">
    <property type="term" value="F:heme binding"/>
    <property type="evidence" value="ECO:0007669"/>
    <property type="project" value="InterPro"/>
</dbReference>
<organism evidence="10">
    <name type="scientific">Narcissus tazetta</name>
    <name type="common">Cream narcissus</name>
    <dbReference type="NCBI Taxonomy" id="54860"/>
    <lineage>
        <taxon>Eukaryota</taxon>
        <taxon>Viridiplantae</taxon>
        <taxon>Streptophyta</taxon>
        <taxon>Embryophyta</taxon>
        <taxon>Tracheophyta</taxon>
        <taxon>Spermatophyta</taxon>
        <taxon>Magnoliopsida</taxon>
        <taxon>Liliopsida</taxon>
        <taxon>Asparagales</taxon>
        <taxon>Amaryllidaceae</taxon>
        <taxon>Amaryllidoideae</taxon>
        <taxon>Narcissus</taxon>
    </lineage>
</organism>
<dbReference type="GO" id="GO:0016705">
    <property type="term" value="F:oxidoreductase activity, acting on paired donors, with incorporation or reduction of molecular oxygen"/>
    <property type="evidence" value="ECO:0007669"/>
    <property type="project" value="InterPro"/>
</dbReference>
<comment type="cofactor">
    <cofactor evidence="8">
        <name>heme</name>
        <dbReference type="ChEBI" id="CHEBI:30413"/>
    </cofactor>
</comment>
<evidence type="ECO:0000256" key="6">
    <source>
        <dbReference type="ARBA" id="ARBA00023002"/>
    </source>
</evidence>
<comment type="pathway">
    <text evidence="1">Alkaloid biosynthesis.</text>
</comment>
<keyword evidence="9 10" id="KW-0503">Monooxygenase</keyword>
<dbReference type="CDD" id="cd20618">
    <property type="entry name" value="CYP71_clan"/>
    <property type="match status" value="1"/>
</dbReference>
<protein>
    <submittedName>
        <fullName evidence="10">Flavonoid 3'-monooxygenase-like protein</fullName>
    </submittedName>
</protein>
<dbReference type="FunFam" id="1.10.630.10:FF:000038">
    <property type="entry name" value="Cytochrome P450 84A1"/>
    <property type="match status" value="1"/>
</dbReference>
<dbReference type="EMBL" id="KC455937">
    <property type="protein sequence ID" value="AGI97940.1"/>
    <property type="molecule type" value="mRNA"/>
</dbReference>
<dbReference type="InterPro" id="IPR002401">
    <property type="entry name" value="Cyt_P450_E_grp-I"/>
</dbReference>
<comment type="similarity">
    <text evidence="2 9">Belongs to the cytochrome P450 family.</text>
</comment>
<dbReference type="GO" id="GO:0005506">
    <property type="term" value="F:iron ion binding"/>
    <property type="evidence" value="ECO:0007669"/>
    <property type="project" value="InterPro"/>
</dbReference>
<keyword evidence="6 9" id="KW-0560">Oxidoreductase</keyword>
<keyword evidence="5 8" id="KW-0479">Metal-binding</keyword>
<reference evidence="10" key="1">
    <citation type="submission" date="2013-01" db="EMBL/GenBank/DDBJ databases">
        <authorList>
            <person name="He Y."/>
            <person name="Cai X."/>
            <person name="Chen X."/>
        </authorList>
    </citation>
    <scope>NUCLEOTIDE SEQUENCE</scope>
    <source>
        <tissue evidence="10">Yellow perianth</tissue>
    </source>
</reference>
<evidence type="ECO:0000256" key="2">
    <source>
        <dbReference type="ARBA" id="ARBA00010617"/>
    </source>
</evidence>
<dbReference type="InterPro" id="IPR017972">
    <property type="entry name" value="Cyt_P450_CS"/>
</dbReference>
<sequence>MDLLPWILDLPILVATITTIIIILKLTNRGRRLNLPPGPKPYPIMGNLTQIGPIAHRSIHDLSLKYGPIMQLKFGSRPIVVGSSVEAARFFLKTHDVIFASRPESAAGKYTAYDYSDITFSPYGPYLRQIRKICLVELFSPRRLDSLEYIRVEEIRLLMQDLFRSSGGRVAVKDCMSTLGMDVISRMVLGKKYLGEEGEELKGMIDEWFALTAAFNPGDLFPWLGFFDWRGVVKKMKALSERFHRFWDRVLDEHNERRKEEGERFEAKDMVDVLLQIADDPGLEVKLTRDSVKAFTQDLIGGGTETSATTIEWATAELVKHPEIIEKATEELDRVVGKTRWVEEKDVQSLPYLESIIKETMRLHPVLPLLIPRLAREDSTYEGYDIPAGGTRVFVNVWSIGRDPSMWDDPEESRPERFIGKEISLKGQNYELLPFGAGRRMCPGYPLGLREIQMSLANLLHGFVWKLPDGMTKEELNMEEGFGLATPRKVPLEVVLEPRLEAELYA</sequence>
<evidence type="ECO:0000256" key="3">
    <source>
        <dbReference type="ARBA" id="ARBA00022589"/>
    </source>
</evidence>
<dbReference type="AlphaFoldDB" id="M9T2Z2"/>
<feature type="binding site" description="axial binding residue" evidence="8">
    <location>
        <position position="442"/>
    </location>
    <ligand>
        <name>heme</name>
        <dbReference type="ChEBI" id="CHEBI:30413"/>
    </ligand>
    <ligandPart>
        <name>Fe</name>
        <dbReference type="ChEBI" id="CHEBI:18248"/>
    </ligandPart>
</feature>
<proteinExistence type="evidence at transcript level"/>
<dbReference type="GO" id="GO:0044550">
    <property type="term" value="P:secondary metabolite biosynthetic process"/>
    <property type="evidence" value="ECO:0007669"/>
    <property type="project" value="UniProtKB-ARBA"/>
</dbReference>
<dbReference type="PRINTS" id="PR00385">
    <property type="entry name" value="P450"/>
</dbReference>
<dbReference type="PANTHER" id="PTHR47944:SF4">
    <property type="entry name" value="OS09G0441700 PROTEIN"/>
    <property type="match status" value="1"/>
</dbReference>
<evidence type="ECO:0000256" key="8">
    <source>
        <dbReference type="PIRSR" id="PIRSR602401-1"/>
    </source>
</evidence>
<dbReference type="InterPro" id="IPR036396">
    <property type="entry name" value="Cyt_P450_sf"/>
</dbReference>
<keyword evidence="3" id="KW-0017">Alkaloid metabolism</keyword>
<dbReference type="GO" id="GO:0009820">
    <property type="term" value="P:alkaloid metabolic process"/>
    <property type="evidence" value="ECO:0007669"/>
    <property type="project" value="UniProtKB-KW"/>
</dbReference>
<dbReference type="SUPFAM" id="SSF48264">
    <property type="entry name" value="Cytochrome P450"/>
    <property type="match status" value="1"/>
</dbReference>
<evidence type="ECO:0000256" key="5">
    <source>
        <dbReference type="ARBA" id="ARBA00022723"/>
    </source>
</evidence>
<dbReference type="PANTHER" id="PTHR47944">
    <property type="entry name" value="CYTOCHROME P450 98A9"/>
    <property type="match status" value="1"/>
</dbReference>
<evidence type="ECO:0000256" key="7">
    <source>
        <dbReference type="ARBA" id="ARBA00023004"/>
    </source>
</evidence>
<dbReference type="Pfam" id="PF00067">
    <property type="entry name" value="p450"/>
    <property type="match status" value="1"/>
</dbReference>
<accession>M9T2Z2</accession>
<evidence type="ECO:0000313" key="10">
    <source>
        <dbReference type="EMBL" id="AGI97940.1"/>
    </source>
</evidence>
<keyword evidence="4 8" id="KW-0349">Heme</keyword>
<dbReference type="InterPro" id="IPR001128">
    <property type="entry name" value="Cyt_P450"/>
</dbReference>
<dbReference type="Gene3D" id="1.10.630.10">
    <property type="entry name" value="Cytochrome P450"/>
    <property type="match status" value="1"/>
</dbReference>
<dbReference type="PROSITE" id="PS00086">
    <property type="entry name" value="CYTOCHROME_P450"/>
    <property type="match status" value="1"/>
</dbReference>
<evidence type="ECO:0000256" key="4">
    <source>
        <dbReference type="ARBA" id="ARBA00022617"/>
    </source>
</evidence>
<dbReference type="PRINTS" id="PR00463">
    <property type="entry name" value="EP450I"/>
</dbReference>
<evidence type="ECO:0000256" key="9">
    <source>
        <dbReference type="RuleBase" id="RU000461"/>
    </source>
</evidence>
<keyword evidence="7 8" id="KW-0408">Iron</keyword>
<dbReference type="GO" id="GO:0004497">
    <property type="term" value="F:monooxygenase activity"/>
    <property type="evidence" value="ECO:0007669"/>
    <property type="project" value="UniProtKB-KW"/>
</dbReference>
<name>M9T2Z2_NARTA</name>
<evidence type="ECO:0000256" key="1">
    <source>
        <dbReference type="ARBA" id="ARBA00004913"/>
    </source>
</evidence>